<evidence type="ECO:0000259" key="8">
    <source>
        <dbReference type="Pfam" id="PF01095"/>
    </source>
</evidence>
<dbReference type="OrthoDB" id="1373757at2759"/>
<protein>
    <recommendedName>
        <fullName evidence="4">pectinesterase</fullName>
        <ecNumber evidence="4">3.1.1.11</ecNumber>
    </recommendedName>
</protein>
<evidence type="ECO:0000256" key="6">
    <source>
        <dbReference type="ARBA" id="ARBA00022801"/>
    </source>
</evidence>
<accession>A0A1B5Z7Q3</accession>
<sequence length="118" mass="13218">YVDFVFGNGRSLYEGNTLKSIAENVGYITAQSRSSLLSETGFSITKSRVIGGGQVYLGRPWDTFSIVIFSYTSMENIVLPQEWDDTMGKDYQLTTYYGEYKCSGPGFSFSARAPWVRS</sequence>
<dbReference type="InterPro" id="IPR000070">
    <property type="entry name" value="Pectinesterase_cat"/>
</dbReference>
<evidence type="ECO:0000256" key="3">
    <source>
        <dbReference type="ARBA" id="ARBA00008891"/>
    </source>
</evidence>
<dbReference type="GO" id="GO:0045490">
    <property type="term" value="P:pectin catabolic process"/>
    <property type="evidence" value="ECO:0007669"/>
    <property type="project" value="UniProtKB-UniPathway"/>
</dbReference>
<evidence type="ECO:0000313" key="9">
    <source>
        <dbReference type="EMBL" id="GAU10131.1"/>
    </source>
</evidence>
<reference evidence="10" key="1">
    <citation type="journal article" date="2017" name="Front. Plant Sci.">
        <title>Climate Clever Clovers: New Paradigm to Reduce the Environmental Footprint of Ruminants by Breeding Low Methanogenic Forages Utilizing Haplotype Variation.</title>
        <authorList>
            <person name="Kaur P."/>
            <person name="Appels R."/>
            <person name="Bayer P.E."/>
            <person name="Keeble-Gagnere G."/>
            <person name="Wang J."/>
            <person name="Hirakawa H."/>
            <person name="Shirasawa K."/>
            <person name="Vercoe P."/>
            <person name="Stefanova K."/>
            <person name="Durmic Z."/>
            <person name="Nichols P."/>
            <person name="Revell C."/>
            <person name="Isobe S.N."/>
            <person name="Edwards D."/>
            <person name="Erskine W."/>
        </authorList>
    </citation>
    <scope>NUCLEOTIDE SEQUENCE [LARGE SCALE GENOMIC DNA]</scope>
    <source>
        <strain evidence="10">cv. Daliak</strain>
    </source>
</reference>
<evidence type="ECO:0000256" key="1">
    <source>
        <dbReference type="ARBA" id="ARBA00004191"/>
    </source>
</evidence>
<evidence type="ECO:0000313" key="10">
    <source>
        <dbReference type="Proteomes" id="UP000242715"/>
    </source>
</evidence>
<proteinExistence type="inferred from homology"/>
<comment type="caution">
    <text evidence="9">The sequence shown here is derived from an EMBL/GenBank/DDBJ whole genome shotgun (WGS) entry which is preliminary data.</text>
</comment>
<evidence type="ECO:0000256" key="4">
    <source>
        <dbReference type="ARBA" id="ARBA00013229"/>
    </source>
</evidence>
<evidence type="ECO:0000256" key="2">
    <source>
        <dbReference type="ARBA" id="ARBA00005184"/>
    </source>
</evidence>
<evidence type="ECO:0000256" key="5">
    <source>
        <dbReference type="ARBA" id="ARBA00022512"/>
    </source>
</evidence>
<evidence type="ECO:0000256" key="7">
    <source>
        <dbReference type="ARBA" id="ARBA00023085"/>
    </source>
</evidence>
<comment type="subcellular location">
    <subcellularLocation>
        <location evidence="1">Secreted</location>
        <location evidence="1">Cell wall</location>
    </subcellularLocation>
</comment>
<comment type="similarity">
    <text evidence="3">Belongs to the pectinesterase family.</text>
</comment>
<dbReference type="EC" id="3.1.1.11" evidence="4"/>
<dbReference type="PANTHER" id="PTHR31321:SF81">
    <property type="entry name" value="PECTINESTERASE"/>
    <property type="match status" value="1"/>
</dbReference>
<dbReference type="Proteomes" id="UP000242715">
    <property type="component" value="Unassembled WGS sequence"/>
</dbReference>
<keyword evidence="5" id="KW-0134">Cell wall</keyword>
<dbReference type="Gene3D" id="2.160.20.10">
    <property type="entry name" value="Single-stranded right-handed beta-helix, Pectin lyase-like"/>
    <property type="match status" value="1"/>
</dbReference>
<dbReference type="GO" id="GO:0042545">
    <property type="term" value="P:cell wall modification"/>
    <property type="evidence" value="ECO:0007669"/>
    <property type="project" value="InterPro"/>
</dbReference>
<gene>
    <name evidence="9" type="ORF">TSUD_423840</name>
</gene>
<keyword evidence="10" id="KW-1185">Reference proteome</keyword>
<organism evidence="9 10">
    <name type="scientific">Trifolium subterraneum</name>
    <name type="common">Subterranean clover</name>
    <dbReference type="NCBI Taxonomy" id="3900"/>
    <lineage>
        <taxon>Eukaryota</taxon>
        <taxon>Viridiplantae</taxon>
        <taxon>Streptophyta</taxon>
        <taxon>Embryophyta</taxon>
        <taxon>Tracheophyta</taxon>
        <taxon>Spermatophyta</taxon>
        <taxon>Magnoliopsida</taxon>
        <taxon>eudicotyledons</taxon>
        <taxon>Gunneridae</taxon>
        <taxon>Pentapetalae</taxon>
        <taxon>rosids</taxon>
        <taxon>fabids</taxon>
        <taxon>Fabales</taxon>
        <taxon>Fabaceae</taxon>
        <taxon>Papilionoideae</taxon>
        <taxon>50 kb inversion clade</taxon>
        <taxon>NPAAA clade</taxon>
        <taxon>Hologalegina</taxon>
        <taxon>IRL clade</taxon>
        <taxon>Trifolieae</taxon>
        <taxon>Trifolium</taxon>
    </lineage>
</organism>
<dbReference type="GO" id="GO:0030599">
    <property type="term" value="F:pectinesterase activity"/>
    <property type="evidence" value="ECO:0007669"/>
    <property type="project" value="UniProtKB-EC"/>
</dbReference>
<keyword evidence="7" id="KW-0063">Aspartyl esterase</keyword>
<dbReference type="PANTHER" id="PTHR31321">
    <property type="entry name" value="ACYL-COA THIOESTER HYDROLASE YBHC-RELATED"/>
    <property type="match status" value="1"/>
</dbReference>
<dbReference type="InterPro" id="IPR011050">
    <property type="entry name" value="Pectin_lyase_fold/virulence"/>
</dbReference>
<dbReference type="SUPFAM" id="SSF51126">
    <property type="entry name" value="Pectin lyase-like"/>
    <property type="match status" value="1"/>
</dbReference>
<keyword evidence="5" id="KW-0964">Secreted</keyword>
<feature type="domain" description="Pectinesterase catalytic" evidence="8">
    <location>
        <begin position="2"/>
        <end position="115"/>
    </location>
</feature>
<feature type="non-terminal residue" evidence="9">
    <location>
        <position position="1"/>
    </location>
</feature>
<keyword evidence="6" id="KW-0378">Hydrolase</keyword>
<dbReference type="AlphaFoldDB" id="A0A1B5Z7Q3"/>
<comment type="pathway">
    <text evidence="2">Glycan metabolism; pectin degradation; 2-dehydro-3-deoxy-D-gluconate from pectin: step 1/5.</text>
</comment>
<dbReference type="InterPro" id="IPR012334">
    <property type="entry name" value="Pectin_lyas_fold"/>
</dbReference>
<dbReference type="EMBL" id="BCLP01049116">
    <property type="protein sequence ID" value="GAU10131.1"/>
    <property type="molecule type" value="Genomic_DNA"/>
</dbReference>
<dbReference type="UniPathway" id="UPA00545">
    <property type="reaction ID" value="UER00823"/>
</dbReference>
<dbReference type="Pfam" id="PF01095">
    <property type="entry name" value="Pectinesterase"/>
    <property type="match status" value="1"/>
</dbReference>
<name>A0A1B5Z7Q3_TRISU</name>